<protein>
    <submittedName>
        <fullName evidence="1">Uncharacterized protein</fullName>
    </submittedName>
</protein>
<sequence>MSCGRACGLTGQRCWPGKEKYLVEERCHSMMSKDEVVAAVTAKWVEPSRSGVPTVPHCRCHHRIEIESCSPGSRARRSLREDRTLKGTCSPQCALHQVVTQYLLALSLARRRICAQSPNKYGDESSE</sequence>
<comment type="caution">
    <text evidence="1">The sequence shown here is derived from an EMBL/GenBank/DDBJ whole genome shotgun (WGS) entry which is preliminary data.</text>
</comment>
<accession>A0AAP0P1T0</accession>
<dbReference type="AlphaFoldDB" id="A0AAP0P1T0"/>
<evidence type="ECO:0000313" key="2">
    <source>
        <dbReference type="Proteomes" id="UP001419268"/>
    </source>
</evidence>
<gene>
    <name evidence="1" type="ORF">Scep_014526</name>
</gene>
<reference evidence="1 2" key="1">
    <citation type="submission" date="2024-01" db="EMBL/GenBank/DDBJ databases">
        <title>Genome assemblies of Stephania.</title>
        <authorList>
            <person name="Yang L."/>
        </authorList>
    </citation>
    <scope>NUCLEOTIDE SEQUENCE [LARGE SCALE GENOMIC DNA]</scope>
    <source>
        <strain evidence="1">JXDWG</strain>
        <tissue evidence="1">Leaf</tissue>
    </source>
</reference>
<proteinExistence type="predicted"/>
<name>A0AAP0P1T0_9MAGN</name>
<dbReference type="Proteomes" id="UP001419268">
    <property type="component" value="Unassembled WGS sequence"/>
</dbReference>
<keyword evidence="2" id="KW-1185">Reference proteome</keyword>
<dbReference type="EMBL" id="JBBNAG010000006">
    <property type="protein sequence ID" value="KAK9125680.1"/>
    <property type="molecule type" value="Genomic_DNA"/>
</dbReference>
<organism evidence="1 2">
    <name type="scientific">Stephania cephalantha</name>
    <dbReference type="NCBI Taxonomy" id="152367"/>
    <lineage>
        <taxon>Eukaryota</taxon>
        <taxon>Viridiplantae</taxon>
        <taxon>Streptophyta</taxon>
        <taxon>Embryophyta</taxon>
        <taxon>Tracheophyta</taxon>
        <taxon>Spermatophyta</taxon>
        <taxon>Magnoliopsida</taxon>
        <taxon>Ranunculales</taxon>
        <taxon>Menispermaceae</taxon>
        <taxon>Menispermoideae</taxon>
        <taxon>Cissampelideae</taxon>
        <taxon>Stephania</taxon>
    </lineage>
</organism>
<evidence type="ECO:0000313" key="1">
    <source>
        <dbReference type="EMBL" id="KAK9125680.1"/>
    </source>
</evidence>